<evidence type="ECO:0000256" key="5">
    <source>
        <dbReference type="ARBA" id="ARBA00023015"/>
    </source>
</evidence>
<evidence type="ECO:0000256" key="2">
    <source>
        <dbReference type="ARBA" id="ARBA00022490"/>
    </source>
</evidence>
<keyword evidence="12" id="KW-1185">Reference proteome</keyword>
<comment type="subcellular location">
    <subcellularLocation>
        <location evidence="1">Cytoplasm</location>
    </subcellularLocation>
</comment>
<evidence type="ECO:0000256" key="7">
    <source>
        <dbReference type="ARBA" id="ARBA00023163"/>
    </source>
</evidence>
<dbReference type="CDD" id="cd17536">
    <property type="entry name" value="REC_YesN-like"/>
    <property type="match status" value="1"/>
</dbReference>
<organism evidence="11 12">
    <name type="scientific">Paenibacillus vini</name>
    <dbReference type="NCBI Taxonomy" id="1476024"/>
    <lineage>
        <taxon>Bacteria</taxon>
        <taxon>Bacillati</taxon>
        <taxon>Bacillota</taxon>
        <taxon>Bacilli</taxon>
        <taxon>Bacillales</taxon>
        <taxon>Paenibacillaceae</taxon>
        <taxon>Paenibacillus</taxon>
    </lineage>
</organism>
<dbReference type="Gene3D" id="3.40.50.2300">
    <property type="match status" value="1"/>
</dbReference>
<evidence type="ECO:0000256" key="1">
    <source>
        <dbReference type="ARBA" id="ARBA00004496"/>
    </source>
</evidence>
<feature type="domain" description="Response regulatory" evidence="10">
    <location>
        <begin position="4"/>
        <end position="122"/>
    </location>
</feature>
<dbReference type="InterPro" id="IPR009057">
    <property type="entry name" value="Homeodomain-like_sf"/>
</dbReference>
<dbReference type="SUPFAM" id="SSF46689">
    <property type="entry name" value="Homeodomain-like"/>
    <property type="match status" value="2"/>
</dbReference>
<dbReference type="InterPro" id="IPR018060">
    <property type="entry name" value="HTH_AraC"/>
</dbReference>
<evidence type="ECO:0000256" key="3">
    <source>
        <dbReference type="ARBA" id="ARBA00022553"/>
    </source>
</evidence>
<dbReference type="Gene3D" id="1.10.10.60">
    <property type="entry name" value="Homeodomain-like"/>
    <property type="match status" value="2"/>
</dbReference>
<reference evidence="11 12" key="1">
    <citation type="submission" date="2021-03" db="EMBL/GenBank/DDBJ databases">
        <title>Antimicrobial resistance genes in bacteria isolated from Japanese honey, and their potential for conferring macrolide and lincosamide resistance in the American foulbrood pathogen Paenibacillus larvae.</title>
        <authorList>
            <person name="Okamoto M."/>
            <person name="Kumagai M."/>
            <person name="Kanamori H."/>
            <person name="Takamatsu D."/>
        </authorList>
    </citation>
    <scope>NUCLEOTIDE SEQUENCE [LARGE SCALE GENOMIC DNA]</scope>
    <source>
        <strain evidence="11 12">J42TS3</strain>
    </source>
</reference>
<dbReference type="InterPro" id="IPR001789">
    <property type="entry name" value="Sig_transdc_resp-reg_receiver"/>
</dbReference>
<dbReference type="Proteomes" id="UP000679992">
    <property type="component" value="Unassembled WGS sequence"/>
</dbReference>
<dbReference type="Pfam" id="PF00072">
    <property type="entry name" value="Response_reg"/>
    <property type="match status" value="1"/>
</dbReference>
<feature type="modified residue" description="4-aspartylphosphate" evidence="8">
    <location>
        <position position="56"/>
    </location>
</feature>
<keyword evidence="5" id="KW-0805">Transcription regulation</keyword>
<dbReference type="Pfam" id="PF17853">
    <property type="entry name" value="GGDEF_2"/>
    <property type="match status" value="1"/>
</dbReference>
<proteinExistence type="predicted"/>
<dbReference type="InterPro" id="IPR041522">
    <property type="entry name" value="CdaR_GGDEF"/>
</dbReference>
<keyword evidence="6 11" id="KW-0238">DNA-binding</keyword>
<name>A0ABQ4M8V2_9BACL</name>
<dbReference type="EMBL" id="BOSL01000003">
    <property type="protein sequence ID" value="GIP52421.1"/>
    <property type="molecule type" value="Genomic_DNA"/>
</dbReference>
<dbReference type="InterPro" id="IPR011006">
    <property type="entry name" value="CheY-like_superfamily"/>
</dbReference>
<dbReference type="PROSITE" id="PS01124">
    <property type="entry name" value="HTH_ARAC_FAMILY_2"/>
    <property type="match status" value="1"/>
</dbReference>
<dbReference type="Pfam" id="PF12833">
    <property type="entry name" value="HTH_18"/>
    <property type="match status" value="1"/>
</dbReference>
<dbReference type="PRINTS" id="PR00032">
    <property type="entry name" value="HTHARAC"/>
</dbReference>
<sequence length="521" mass="59763">MMKKVLFVDDEPLIAQGLSSILDWNKYGIEIAGTANDGLSALEMIREEPVDLLVTDIMMPRMNGLELIRKIKDNEENKTKFIVLSGYEEFEYVKAGIQLGIENYILKPINLEELESTIRHIRGDWEREEIQQVQFEEDWEVLRSNILQRWVSGEIESQEFKHRAQLLGLPLDREKYRLYVIRPILTENCDIIQKVGAIMADPCRELIRAMERLKPRETEVISFMDPDGDMVILYASCGQKDDAAVQRQVKATAQALPGSLEASFWISEGGPGADFKGVQFSYARAKSVFHRFLITGTDRIRFTDADEQGTAASPMIEWNSEKYVELLIEGNTEPVEHFIGEVLWSACRENLTPREACVNTALQLMLAAKEREENPDYSEVFGPLSRISTLPSLIRHVTATVSKSMERQDTVRGEYSPHVAFLVEQVHRHYADELSLKTLSQKVGLHPNYLGQLFQQELGHSFSDFVNQYRIEKATQLLMHTDRKTTEIALSVGYLDTSYFYRQFKKYAGVSPTELRHMYTK</sequence>
<feature type="domain" description="HTH araC/xylS-type" evidence="9">
    <location>
        <begin position="420"/>
        <end position="518"/>
    </location>
</feature>
<comment type="caution">
    <text evidence="11">The sequence shown here is derived from an EMBL/GenBank/DDBJ whole genome shotgun (WGS) entry which is preliminary data.</text>
</comment>
<keyword evidence="2" id="KW-0963">Cytoplasm</keyword>
<dbReference type="InterPro" id="IPR020449">
    <property type="entry name" value="Tscrpt_reg_AraC-type_HTH"/>
</dbReference>
<dbReference type="PROSITE" id="PS50110">
    <property type="entry name" value="RESPONSE_REGULATORY"/>
    <property type="match status" value="1"/>
</dbReference>
<keyword evidence="4" id="KW-0902">Two-component regulatory system</keyword>
<keyword evidence="3 8" id="KW-0597">Phosphoprotein</keyword>
<protein>
    <submittedName>
        <fullName evidence="11">DNA-binding response regulator</fullName>
    </submittedName>
</protein>
<keyword evidence="7" id="KW-0804">Transcription</keyword>
<evidence type="ECO:0000313" key="12">
    <source>
        <dbReference type="Proteomes" id="UP000679992"/>
    </source>
</evidence>
<dbReference type="SUPFAM" id="SSF52172">
    <property type="entry name" value="CheY-like"/>
    <property type="match status" value="1"/>
</dbReference>
<evidence type="ECO:0000256" key="8">
    <source>
        <dbReference type="PROSITE-ProRule" id="PRU00169"/>
    </source>
</evidence>
<evidence type="ECO:0000259" key="10">
    <source>
        <dbReference type="PROSITE" id="PS50110"/>
    </source>
</evidence>
<accession>A0ABQ4M8V2</accession>
<evidence type="ECO:0000313" key="11">
    <source>
        <dbReference type="EMBL" id="GIP52421.1"/>
    </source>
</evidence>
<dbReference type="PANTHER" id="PTHR42713:SF3">
    <property type="entry name" value="TRANSCRIPTIONAL REGULATORY PROTEIN HPTR"/>
    <property type="match status" value="1"/>
</dbReference>
<evidence type="ECO:0000256" key="6">
    <source>
        <dbReference type="ARBA" id="ARBA00023125"/>
    </source>
</evidence>
<evidence type="ECO:0000259" key="9">
    <source>
        <dbReference type="PROSITE" id="PS01124"/>
    </source>
</evidence>
<dbReference type="SMART" id="SM00448">
    <property type="entry name" value="REC"/>
    <property type="match status" value="1"/>
</dbReference>
<dbReference type="SMART" id="SM00342">
    <property type="entry name" value="HTH_ARAC"/>
    <property type="match status" value="1"/>
</dbReference>
<dbReference type="PANTHER" id="PTHR42713">
    <property type="entry name" value="HISTIDINE KINASE-RELATED"/>
    <property type="match status" value="1"/>
</dbReference>
<dbReference type="InterPro" id="IPR051552">
    <property type="entry name" value="HptR"/>
</dbReference>
<gene>
    <name evidence="11" type="ORF">J42TS3_14560</name>
</gene>
<dbReference type="GO" id="GO:0003677">
    <property type="term" value="F:DNA binding"/>
    <property type="evidence" value="ECO:0007669"/>
    <property type="project" value="UniProtKB-KW"/>
</dbReference>
<evidence type="ECO:0000256" key="4">
    <source>
        <dbReference type="ARBA" id="ARBA00023012"/>
    </source>
</evidence>